<keyword evidence="2" id="KW-0694">RNA-binding</keyword>
<dbReference type="Gene3D" id="3.30.70.1900">
    <property type="match status" value="1"/>
</dbReference>
<name>A0A6S6SQY7_9BACT</name>
<gene>
    <name evidence="5" type="ORF">HELGO_WM88886</name>
</gene>
<keyword evidence="3" id="KW-0051">Antiviral defense</keyword>
<dbReference type="PANTHER" id="PTHR36984:SF1">
    <property type="entry name" value="CRISPR-ASSOCIATED ENDORIBONUCLEASE CAS6 1"/>
    <property type="match status" value="1"/>
</dbReference>
<feature type="non-terminal residue" evidence="5">
    <location>
        <position position="219"/>
    </location>
</feature>
<evidence type="ECO:0000256" key="2">
    <source>
        <dbReference type="ARBA" id="ARBA00022884"/>
    </source>
</evidence>
<organism evidence="5">
    <name type="scientific">uncultured Sulfurovum sp</name>
    <dbReference type="NCBI Taxonomy" id="269237"/>
    <lineage>
        <taxon>Bacteria</taxon>
        <taxon>Pseudomonadati</taxon>
        <taxon>Campylobacterota</taxon>
        <taxon>Epsilonproteobacteria</taxon>
        <taxon>Campylobacterales</taxon>
        <taxon>Sulfurovaceae</taxon>
        <taxon>Sulfurovum</taxon>
        <taxon>environmental samples</taxon>
    </lineage>
</organism>
<dbReference type="PANTHER" id="PTHR36984">
    <property type="entry name" value="CRISPR-ASSOCIATED ENDORIBONUCLEASE CAS6 1"/>
    <property type="match status" value="1"/>
</dbReference>
<accession>A0A6S6SQY7</accession>
<dbReference type="EMBL" id="CACVAS010000056">
    <property type="protein sequence ID" value="CAA6808613.1"/>
    <property type="molecule type" value="Genomic_DNA"/>
</dbReference>
<dbReference type="GO" id="GO:0016788">
    <property type="term" value="F:hydrolase activity, acting on ester bonds"/>
    <property type="evidence" value="ECO:0007669"/>
    <property type="project" value="InterPro"/>
</dbReference>
<evidence type="ECO:0000259" key="4">
    <source>
        <dbReference type="Pfam" id="PF01881"/>
    </source>
</evidence>
<dbReference type="CDD" id="cd21140">
    <property type="entry name" value="Cas6_I-like"/>
    <property type="match status" value="1"/>
</dbReference>
<dbReference type="GO" id="GO:0003723">
    <property type="term" value="F:RNA binding"/>
    <property type="evidence" value="ECO:0007669"/>
    <property type="project" value="UniProtKB-KW"/>
</dbReference>
<feature type="domain" description="CRISPR associated protein Cas6 C-terminal" evidence="4">
    <location>
        <begin position="104"/>
        <end position="219"/>
    </location>
</feature>
<evidence type="ECO:0000256" key="3">
    <source>
        <dbReference type="ARBA" id="ARBA00023118"/>
    </source>
</evidence>
<dbReference type="InterPro" id="IPR049435">
    <property type="entry name" value="Cas_Cas6_C"/>
</dbReference>
<dbReference type="AlphaFoldDB" id="A0A6S6SQY7"/>
<dbReference type="GO" id="GO:0051607">
    <property type="term" value="P:defense response to virus"/>
    <property type="evidence" value="ECO:0007669"/>
    <property type="project" value="UniProtKB-KW"/>
</dbReference>
<proteinExistence type="inferred from homology"/>
<sequence>MLIIKTKLPTKNLPIRKVLSKLFQSYIYTVLDDKEHDGYKHANGKVFKSMNFKIAYVENEIHIKFVALNQADEKQLAEHTLFNELKLGEIQLTQTNISITERNSKIKSPMRVSGFVCANIKDGKSSKKIYLEPKSVKFQEIIHNNTIQKYEALFGKPYQGDLKIKLVNQKPRERIFHYSKGIMKAWYGVYEIEGDEDILAMILDTGMGANCMKGLGFLE</sequence>
<evidence type="ECO:0000313" key="5">
    <source>
        <dbReference type="EMBL" id="CAA6808613.1"/>
    </source>
</evidence>
<dbReference type="InterPro" id="IPR010156">
    <property type="entry name" value="CRISPR-assoc_prot_Cas6"/>
</dbReference>
<reference evidence="5" key="1">
    <citation type="submission" date="2020-01" db="EMBL/GenBank/DDBJ databases">
        <authorList>
            <person name="Meier V. D."/>
            <person name="Meier V D."/>
        </authorList>
    </citation>
    <scope>NUCLEOTIDE SEQUENCE</scope>
    <source>
        <strain evidence="5">HLG_WM_MAG_01</strain>
    </source>
</reference>
<dbReference type="Pfam" id="PF01881">
    <property type="entry name" value="Cas_Cas6_C"/>
    <property type="match status" value="1"/>
</dbReference>
<comment type="similarity">
    <text evidence="1">Belongs to the CRISPR-associated protein Cas6/Cse3/CasE family.</text>
</comment>
<protein>
    <submittedName>
        <fullName evidence="5">CRISPR repeat RNA endoribonuclease Cas6</fullName>
    </submittedName>
</protein>
<evidence type="ECO:0000256" key="1">
    <source>
        <dbReference type="ARBA" id="ARBA00005937"/>
    </source>
</evidence>